<keyword evidence="8 15" id="KW-0862">Zinc</keyword>
<feature type="domain" description="ERAP1-like C-terminal" evidence="19">
    <location>
        <begin position="530"/>
        <end position="846"/>
    </location>
</feature>
<dbReference type="InterPro" id="IPR024571">
    <property type="entry name" value="ERAP1-like_C_dom"/>
</dbReference>
<dbReference type="PANTHER" id="PTHR11533:SF174">
    <property type="entry name" value="PUROMYCIN-SENSITIVE AMINOPEPTIDASE-RELATED"/>
    <property type="match status" value="1"/>
</dbReference>
<keyword evidence="22" id="KW-1185">Reference proteome</keyword>
<keyword evidence="10" id="KW-1133">Transmembrane helix</keyword>
<dbReference type="Gene3D" id="2.60.40.1910">
    <property type="match status" value="1"/>
</dbReference>
<evidence type="ECO:0000256" key="6">
    <source>
        <dbReference type="ARBA" id="ARBA00022723"/>
    </source>
</evidence>
<dbReference type="FunFam" id="2.60.40.1730:FF:000001">
    <property type="entry name" value="Leucyl-cystinyl aminopeptidase"/>
    <property type="match status" value="1"/>
</dbReference>
<keyword evidence="13" id="KW-0325">Glycoprotein</keyword>
<keyword evidence="4 17" id="KW-0645">Protease</keyword>
<dbReference type="InterPro" id="IPR042097">
    <property type="entry name" value="Aminopeptidase_N-like_N_sf"/>
</dbReference>
<feature type="domain" description="Aminopeptidase N-like N-terminal" evidence="20">
    <location>
        <begin position="18"/>
        <end position="209"/>
    </location>
</feature>
<evidence type="ECO:0000256" key="2">
    <source>
        <dbReference type="ARBA" id="ARBA00010136"/>
    </source>
</evidence>
<evidence type="ECO:0000256" key="16">
    <source>
        <dbReference type="PIRSR" id="PIRSR634016-4"/>
    </source>
</evidence>
<evidence type="ECO:0000256" key="1">
    <source>
        <dbReference type="ARBA" id="ARBA00004606"/>
    </source>
</evidence>
<dbReference type="Pfam" id="PF11838">
    <property type="entry name" value="ERAP1_C"/>
    <property type="match status" value="1"/>
</dbReference>
<dbReference type="InterPro" id="IPR034016">
    <property type="entry name" value="M1_APN-typ"/>
</dbReference>
<dbReference type="FunFam" id="1.10.390.10:FF:000001">
    <property type="entry name" value="Aminopeptidase"/>
    <property type="match status" value="1"/>
</dbReference>
<name>A0A2J6QZF7_HYAVF</name>
<dbReference type="Gene3D" id="1.25.50.20">
    <property type="match status" value="1"/>
</dbReference>
<dbReference type="InterPro" id="IPR050344">
    <property type="entry name" value="Peptidase_M1_aminopeptidases"/>
</dbReference>
<dbReference type="InterPro" id="IPR027268">
    <property type="entry name" value="Peptidase_M4/M1_CTD_sf"/>
</dbReference>
<dbReference type="CDD" id="cd09601">
    <property type="entry name" value="M1_APN-Q_like"/>
    <property type="match status" value="1"/>
</dbReference>
<evidence type="ECO:0000256" key="15">
    <source>
        <dbReference type="PIRSR" id="PIRSR634016-3"/>
    </source>
</evidence>
<feature type="site" description="Transition state stabilizer" evidence="16">
    <location>
        <position position="401"/>
    </location>
</feature>
<reference evidence="21 22" key="1">
    <citation type="submission" date="2016-04" db="EMBL/GenBank/DDBJ databases">
        <title>A degradative enzymes factory behind the ericoid mycorrhizal symbiosis.</title>
        <authorList>
            <consortium name="DOE Joint Genome Institute"/>
            <person name="Martino E."/>
            <person name="Morin E."/>
            <person name="Grelet G."/>
            <person name="Kuo A."/>
            <person name="Kohler A."/>
            <person name="Daghino S."/>
            <person name="Barry K."/>
            <person name="Choi C."/>
            <person name="Cichocki N."/>
            <person name="Clum A."/>
            <person name="Copeland A."/>
            <person name="Hainaut M."/>
            <person name="Haridas S."/>
            <person name="Labutti K."/>
            <person name="Lindquist E."/>
            <person name="Lipzen A."/>
            <person name="Khouja H.-R."/>
            <person name="Murat C."/>
            <person name="Ohm R."/>
            <person name="Olson A."/>
            <person name="Spatafora J."/>
            <person name="Veneault-Fourrey C."/>
            <person name="Henrissat B."/>
            <person name="Grigoriev I."/>
            <person name="Martin F."/>
            <person name="Perotto S."/>
        </authorList>
    </citation>
    <scope>NUCLEOTIDE SEQUENCE [LARGE SCALE GENOMIC DNA]</scope>
    <source>
        <strain evidence="21 22">F</strain>
    </source>
</reference>
<keyword evidence="5" id="KW-0812">Transmembrane</keyword>
<dbReference type="GO" id="GO:0016020">
    <property type="term" value="C:membrane"/>
    <property type="evidence" value="ECO:0007669"/>
    <property type="project" value="UniProtKB-SubCell"/>
</dbReference>
<dbReference type="PRINTS" id="PR00756">
    <property type="entry name" value="ALADIPTASE"/>
</dbReference>
<dbReference type="SUPFAM" id="SSF63737">
    <property type="entry name" value="Leukotriene A4 hydrolase N-terminal domain"/>
    <property type="match status" value="1"/>
</dbReference>
<comment type="cofactor">
    <cofactor evidence="15 17">
        <name>Zn(2+)</name>
        <dbReference type="ChEBI" id="CHEBI:29105"/>
    </cofactor>
    <text evidence="15 17">Binds 1 zinc ion per subunit.</text>
</comment>
<keyword evidence="7 17" id="KW-0378">Hydrolase</keyword>
<evidence type="ECO:0000256" key="4">
    <source>
        <dbReference type="ARBA" id="ARBA00022670"/>
    </source>
</evidence>
<evidence type="ECO:0000259" key="20">
    <source>
        <dbReference type="Pfam" id="PF17900"/>
    </source>
</evidence>
<evidence type="ECO:0000259" key="19">
    <source>
        <dbReference type="Pfam" id="PF11838"/>
    </source>
</evidence>
<proteinExistence type="inferred from homology"/>
<dbReference type="InterPro" id="IPR014782">
    <property type="entry name" value="Peptidase_M1_dom"/>
</dbReference>
<evidence type="ECO:0000313" key="22">
    <source>
        <dbReference type="Proteomes" id="UP000235786"/>
    </source>
</evidence>
<dbReference type="InterPro" id="IPR001930">
    <property type="entry name" value="Peptidase_M1"/>
</dbReference>
<dbReference type="OrthoDB" id="10031169at2759"/>
<dbReference type="GO" id="GO:0006508">
    <property type="term" value="P:proteolysis"/>
    <property type="evidence" value="ECO:0007669"/>
    <property type="project" value="UniProtKB-KW"/>
</dbReference>
<dbReference type="Pfam" id="PF01433">
    <property type="entry name" value="Peptidase_M1"/>
    <property type="match status" value="1"/>
</dbReference>
<dbReference type="Gene3D" id="1.10.390.10">
    <property type="entry name" value="Neutral Protease Domain 2"/>
    <property type="match status" value="1"/>
</dbReference>
<evidence type="ECO:0000256" key="3">
    <source>
        <dbReference type="ARBA" id="ARBA00022438"/>
    </source>
</evidence>
<dbReference type="GO" id="GO:0008270">
    <property type="term" value="F:zinc ion binding"/>
    <property type="evidence" value="ECO:0007669"/>
    <property type="project" value="UniProtKB-UniRule"/>
</dbReference>
<dbReference type="GO" id="GO:0070006">
    <property type="term" value="F:metalloaminopeptidase activity"/>
    <property type="evidence" value="ECO:0007669"/>
    <property type="project" value="TreeGrafter"/>
</dbReference>
<evidence type="ECO:0000256" key="12">
    <source>
        <dbReference type="ARBA" id="ARBA00023136"/>
    </source>
</evidence>
<dbReference type="Gene3D" id="2.60.40.1730">
    <property type="entry name" value="tricorn interacting facor f3 domain"/>
    <property type="match status" value="1"/>
</dbReference>
<evidence type="ECO:0000256" key="14">
    <source>
        <dbReference type="PIRSR" id="PIRSR634016-1"/>
    </source>
</evidence>
<evidence type="ECO:0000256" key="17">
    <source>
        <dbReference type="RuleBase" id="RU364040"/>
    </source>
</evidence>
<dbReference type="Pfam" id="PF17900">
    <property type="entry name" value="Peptidase_M1_N"/>
    <property type="match status" value="1"/>
</dbReference>
<feature type="binding site" evidence="15">
    <location>
        <position position="315"/>
    </location>
    <ligand>
        <name>Zn(2+)</name>
        <dbReference type="ChEBI" id="CHEBI:29105"/>
        <note>catalytic</note>
    </ligand>
</feature>
<feature type="domain" description="Peptidase M1 membrane alanine aminopeptidase" evidence="18">
    <location>
        <begin position="245"/>
        <end position="460"/>
    </location>
</feature>
<dbReference type="AlphaFoldDB" id="A0A2J6QZF7"/>
<comment type="similarity">
    <text evidence="2 17">Belongs to the peptidase M1 family.</text>
</comment>
<protein>
    <recommendedName>
        <fullName evidence="17">Aminopeptidase</fullName>
        <ecNumber evidence="17">3.4.11.-</ecNumber>
    </recommendedName>
</protein>
<accession>A0A2J6QZF7</accession>
<evidence type="ECO:0000256" key="9">
    <source>
        <dbReference type="ARBA" id="ARBA00022968"/>
    </source>
</evidence>
<evidence type="ECO:0000256" key="8">
    <source>
        <dbReference type="ARBA" id="ARBA00022833"/>
    </source>
</evidence>
<dbReference type="InterPro" id="IPR045357">
    <property type="entry name" value="Aminopeptidase_N-like_N"/>
</dbReference>
<gene>
    <name evidence="21" type="ORF">L207DRAFT_501374</name>
</gene>
<dbReference type="EC" id="3.4.11.-" evidence="17"/>
<dbReference type="GO" id="GO:0043171">
    <property type="term" value="P:peptide catabolic process"/>
    <property type="evidence" value="ECO:0007669"/>
    <property type="project" value="TreeGrafter"/>
</dbReference>
<evidence type="ECO:0000256" key="5">
    <source>
        <dbReference type="ARBA" id="ARBA00022692"/>
    </source>
</evidence>
<dbReference type="FunFam" id="1.25.50.20:FF:000002">
    <property type="entry name" value="Aminopeptidase"/>
    <property type="match status" value="1"/>
</dbReference>
<dbReference type="Proteomes" id="UP000235786">
    <property type="component" value="Unassembled WGS sequence"/>
</dbReference>
<evidence type="ECO:0000256" key="11">
    <source>
        <dbReference type="ARBA" id="ARBA00023049"/>
    </source>
</evidence>
<keyword evidence="6 15" id="KW-0479">Metal-binding</keyword>
<evidence type="ECO:0000313" key="21">
    <source>
        <dbReference type="EMBL" id="PMD31647.1"/>
    </source>
</evidence>
<evidence type="ECO:0000256" key="7">
    <source>
        <dbReference type="ARBA" id="ARBA00022801"/>
    </source>
</evidence>
<keyword evidence="9" id="KW-0735">Signal-anchor</keyword>
<sequence>MEEVSPTSEREVLPKSLKPVHYDLLFEPELEEANEFNGSVEIEIDVLEPTSIITINSSALKIITTSVTLQSGKTIDIETASVSFDDSKERLTIDLKEKLIAGEKVHLKQTFTGSLLHPSEAFFRAPYTAPDGTQKWMCATSMEPTLARKVFPCFDEPALKATFTVTLVVEPHLTALGNMDVLSTTSTLSNGKEKKAVTFNKSPKMSTYIVCVCVGELNYIETLAFRVPVRVYALPDKNIEHGRLALNLAPRTLKAFEKIFDEPYPLPKMDLIAIPGAPGAMENWGLITFLESMLLVDETETSAEAYRWAGSVLVHELAHQWFGNLVTMDFWEGLWLNESFADWAELYAWETLDPSWQMWENFATGAYQEGLVLDANRESHPIEVVVNKGSEIGQIFDAISYCKGSAVIQMIAGLLGVEVFIKGVQFYLKKHAYGNAKTSDLWEALSHVSGKDVADMMDTWTKHVGYPVVDVDEKEGSVVLTQHRFLAGGEAGSTEDTVLYPLSLQLRTKEGVNAEVTLHERNNTLELPEFFKLNADHTGFYRVAYSPARLQTLAHNAKAGLLSVIDRVGLVADALAVAQSGRSKTSTVLSLLEAFQDEENFFVWKTVLSALEEITQAWTFESETVLTALKKFKTKLVSKILRKKGWDFKEGEDLIEQMFKALIFANGGDDAEVEKAAAEMFAKFADGDDQAININIRGAVFGIALEHGGEKEWEGIFKATDKTSSIDKREKCLASLGSTKSPSLLARTLEFSIMPDIVSRLEVEVILRSFTKHKLGKTMLWEWVKENMDRIVEAVGDGMEGFRLMIKVILGGLGTREHWEDVKSFFEGKDTENYNVYLAQSLDTILAKAVWVERDRKDVAEWLKENGYAEK</sequence>
<feature type="binding site" evidence="15">
    <location>
        <position position="338"/>
    </location>
    <ligand>
        <name>Zn(2+)</name>
        <dbReference type="ChEBI" id="CHEBI:29105"/>
        <note>catalytic</note>
    </ligand>
</feature>
<feature type="binding site" evidence="15">
    <location>
        <position position="319"/>
    </location>
    <ligand>
        <name>Zn(2+)</name>
        <dbReference type="ChEBI" id="CHEBI:29105"/>
        <note>catalytic</note>
    </ligand>
</feature>
<comment type="subcellular location">
    <subcellularLocation>
        <location evidence="1">Membrane</location>
        <topology evidence="1">Single-pass type II membrane protein</topology>
    </subcellularLocation>
</comment>
<dbReference type="SUPFAM" id="SSF55486">
    <property type="entry name" value="Metalloproteases ('zincins'), catalytic domain"/>
    <property type="match status" value="1"/>
</dbReference>
<evidence type="ECO:0000256" key="10">
    <source>
        <dbReference type="ARBA" id="ARBA00022989"/>
    </source>
</evidence>
<dbReference type="STRING" id="1149755.A0A2J6QZF7"/>
<keyword evidence="11 17" id="KW-0482">Metalloprotease</keyword>
<keyword evidence="3 17" id="KW-0031">Aminopeptidase</keyword>
<keyword evidence="12" id="KW-0472">Membrane</keyword>
<dbReference type="EMBL" id="KZ613962">
    <property type="protein sequence ID" value="PMD31647.1"/>
    <property type="molecule type" value="Genomic_DNA"/>
</dbReference>
<dbReference type="PANTHER" id="PTHR11533">
    <property type="entry name" value="PROTEASE M1 ZINC METALLOPROTEASE"/>
    <property type="match status" value="1"/>
</dbReference>
<evidence type="ECO:0000256" key="13">
    <source>
        <dbReference type="ARBA" id="ARBA00023180"/>
    </source>
</evidence>
<feature type="active site" description="Proton acceptor" evidence="14">
    <location>
        <position position="316"/>
    </location>
</feature>
<dbReference type="GO" id="GO:0005737">
    <property type="term" value="C:cytoplasm"/>
    <property type="evidence" value="ECO:0007669"/>
    <property type="project" value="TreeGrafter"/>
</dbReference>
<evidence type="ECO:0000259" key="18">
    <source>
        <dbReference type="Pfam" id="PF01433"/>
    </source>
</evidence>
<organism evidence="21 22">
    <name type="scientific">Hyaloscypha variabilis (strain UAMH 11265 / GT02V1 / F)</name>
    <name type="common">Meliniomyces variabilis</name>
    <dbReference type="NCBI Taxonomy" id="1149755"/>
    <lineage>
        <taxon>Eukaryota</taxon>
        <taxon>Fungi</taxon>
        <taxon>Dikarya</taxon>
        <taxon>Ascomycota</taxon>
        <taxon>Pezizomycotina</taxon>
        <taxon>Leotiomycetes</taxon>
        <taxon>Helotiales</taxon>
        <taxon>Hyaloscyphaceae</taxon>
        <taxon>Hyaloscypha</taxon>
        <taxon>Hyaloscypha variabilis</taxon>
    </lineage>
</organism>
<dbReference type="GO" id="GO:0042277">
    <property type="term" value="F:peptide binding"/>
    <property type="evidence" value="ECO:0007669"/>
    <property type="project" value="TreeGrafter"/>
</dbReference>